<protein>
    <submittedName>
        <fullName evidence="1">Uncharacterized protein</fullName>
    </submittedName>
</protein>
<proteinExistence type="predicted"/>
<dbReference type="EMBL" id="UINC01179644">
    <property type="protein sequence ID" value="SVD88433.1"/>
    <property type="molecule type" value="Genomic_DNA"/>
</dbReference>
<dbReference type="AlphaFoldDB" id="A0A382YZ22"/>
<dbReference type="Pfam" id="PF19795">
    <property type="entry name" value="DUF6279"/>
    <property type="match status" value="1"/>
</dbReference>
<name>A0A382YZ22_9ZZZZ</name>
<sequence length="117" mass="14213">VDVTSHKRLIFSFVLILFVSCSKTKIIYNYADFLLLNWFESYFELKEPQRLDLEKKVEKFFLWHRKSELPKIVLFLEEFKARYGDGIDKKDINWIASESKLFWKRILDYTEEDIASF</sequence>
<accession>A0A382YZ22</accession>
<feature type="non-terminal residue" evidence="1">
    <location>
        <position position="117"/>
    </location>
</feature>
<evidence type="ECO:0000313" key="1">
    <source>
        <dbReference type="EMBL" id="SVD88433.1"/>
    </source>
</evidence>
<gene>
    <name evidence="1" type="ORF">METZ01_LOCUS441287</name>
</gene>
<organism evidence="1">
    <name type="scientific">marine metagenome</name>
    <dbReference type="NCBI Taxonomy" id="408172"/>
    <lineage>
        <taxon>unclassified sequences</taxon>
        <taxon>metagenomes</taxon>
        <taxon>ecological metagenomes</taxon>
    </lineage>
</organism>
<feature type="non-terminal residue" evidence="1">
    <location>
        <position position="1"/>
    </location>
</feature>
<reference evidence="1" key="1">
    <citation type="submission" date="2018-05" db="EMBL/GenBank/DDBJ databases">
        <authorList>
            <person name="Lanie J.A."/>
            <person name="Ng W.-L."/>
            <person name="Kazmierczak K.M."/>
            <person name="Andrzejewski T.M."/>
            <person name="Davidsen T.M."/>
            <person name="Wayne K.J."/>
            <person name="Tettelin H."/>
            <person name="Glass J.I."/>
            <person name="Rusch D."/>
            <person name="Podicherti R."/>
            <person name="Tsui H.-C.T."/>
            <person name="Winkler M.E."/>
        </authorList>
    </citation>
    <scope>NUCLEOTIDE SEQUENCE</scope>
</reference>